<comment type="similarity">
    <text evidence="3 11">Belongs to the membrane-bound acyltransferase family.</text>
</comment>
<protein>
    <recommendedName>
        <fullName evidence="11">Probable alginate O-acetylase</fullName>
        <ecNumber evidence="11">2.3.1.-</ecNumber>
    </recommendedName>
</protein>
<evidence type="ECO:0000256" key="7">
    <source>
        <dbReference type="ARBA" id="ARBA00022841"/>
    </source>
</evidence>
<comment type="pathway">
    <text evidence="2 11">Glycan biosynthesis; alginate biosynthesis.</text>
</comment>
<evidence type="ECO:0000256" key="8">
    <source>
        <dbReference type="ARBA" id="ARBA00022989"/>
    </source>
</evidence>
<dbReference type="PATRIC" id="fig|28229.4.peg.903"/>
<evidence type="ECO:0000256" key="5">
    <source>
        <dbReference type="ARBA" id="ARBA00022679"/>
    </source>
</evidence>
<dbReference type="GO" id="GO:0016746">
    <property type="term" value="F:acyltransferase activity"/>
    <property type="evidence" value="ECO:0007669"/>
    <property type="project" value="UniProtKB-KW"/>
</dbReference>
<keyword evidence="7 11" id="KW-0016">Alginate biosynthesis</keyword>
<accession>A0A099KWY6</accession>
<dbReference type="GO" id="GO:0042121">
    <property type="term" value="P:alginic acid biosynthetic process"/>
    <property type="evidence" value="ECO:0007669"/>
    <property type="project" value="UniProtKB-UniRule"/>
</dbReference>
<dbReference type="InterPro" id="IPR004299">
    <property type="entry name" value="MBOAT_fam"/>
</dbReference>
<keyword evidence="10 11" id="KW-0012">Acyltransferase</keyword>
<feature type="transmembrane region" description="Helical" evidence="12">
    <location>
        <begin position="366"/>
        <end position="386"/>
    </location>
</feature>
<feature type="transmembrane region" description="Helical" evidence="12">
    <location>
        <begin position="190"/>
        <end position="207"/>
    </location>
</feature>
<comment type="caution">
    <text evidence="13">The sequence shown here is derived from an EMBL/GenBank/DDBJ whole genome shotgun (WGS) entry which is preliminary data.</text>
</comment>
<feature type="transmembrane region" description="Helical" evidence="12">
    <location>
        <begin position="7"/>
        <end position="24"/>
    </location>
</feature>
<dbReference type="OrthoDB" id="139172at2"/>
<feature type="transmembrane region" description="Helical" evidence="12">
    <location>
        <begin position="120"/>
        <end position="138"/>
    </location>
</feature>
<evidence type="ECO:0000256" key="9">
    <source>
        <dbReference type="ARBA" id="ARBA00023136"/>
    </source>
</evidence>
<feature type="transmembrane region" description="Helical" evidence="12">
    <location>
        <begin position="438"/>
        <end position="457"/>
    </location>
</feature>
<dbReference type="InterPro" id="IPR024194">
    <property type="entry name" value="Ac/AlaTfrase_AlgI/DltB"/>
</dbReference>
<dbReference type="Proteomes" id="UP000029843">
    <property type="component" value="Unassembled WGS sequence"/>
</dbReference>
<reference evidence="13 14" key="1">
    <citation type="submission" date="2014-08" db="EMBL/GenBank/DDBJ databases">
        <title>Genomic and Phenotypic Diversity of Colwellia psychrerythraea strains from Disparate Marine Basins.</title>
        <authorList>
            <person name="Techtmann S.M."/>
            <person name="Stelling S.C."/>
            <person name="Utturkar S.M."/>
            <person name="Alshibli N."/>
            <person name="Harris A."/>
            <person name="Brown S.D."/>
            <person name="Hazen T.C."/>
        </authorList>
    </citation>
    <scope>NUCLEOTIDE SEQUENCE [LARGE SCALE GENOMIC DNA]</scope>
    <source>
        <strain evidence="13 14">ND2E</strain>
    </source>
</reference>
<feature type="transmembrane region" description="Helical" evidence="12">
    <location>
        <begin position="317"/>
        <end position="346"/>
    </location>
</feature>
<evidence type="ECO:0000256" key="1">
    <source>
        <dbReference type="ARBA" id="ARBA00004651"/>
    </source>
</evidence>
<dbReference type="AlphaFoldDB" id="A0A099KWY6"/>
<dbReference type="InterPro" id="IPR028362">
    <property type="entry name" value="AlgI"/>
</dbReference>
<evidence type="ECO:0000256" key="6">
    <source>
        <dbReference type="ARBA" id="ARBA00022692"/>
    </source>
</evidence>
<dbReference type="PANTHER" id="PTHR13285">
    <property type="entry name" value="ACYLTRANSFERASE"/>
    <property type="match status" value="1"/>
</dbReference>
<gene>
    <name evidence="13" type="ORF">ND2E_1884</name>
</gene>
<name>A0A099KWY6_COLPS</name>
<feature type="transmembrane region" description="Helical" evidence="12">
    <location>
        <begin position="81"/>
        <end position="100"/>
    </location>
</feature>
<evidence type="ECO:0000256" key="3">
    <source>
        <dbReference type="ARBA" id="ARBA00010323"/>
    </source>
</evidence>
<evidence type="ECO:0000256" key="12">
    <source>
        <dbReference type="SAM" id="Phobius"/>
    </source>
</evidence>
<sequence length="521" mass="59564">MLFNSPEFLFLFLPITLIVYFLLGKYSPSKDYPISWLVFSSLFFYGWWEASYLLLIIGSMAFNYSFGIKLQSKLSLKVRKFLLGLGIVINLGALVYFKYMNFFVEQGNAMLGTNIYIEKIVLPLAISFFTFQQIAYLVDSYRFETSEHSFLHYALFVSFFPQLIAGPIVHHKNVLPQFKSEKVFKFAVKPFFIGLCIFTLGLFKKMVISDSIAMYSSPVFNLATEAASIDIVLAWTGALAYTFQLYFDFSGYSDMAIGLALMMGIRLPINFNSPYKATSIVDFWRRWHITLSTFLRDYLYIALGGNRNGVARRYTNLLLTMLIGGFWHGAGWTFIIWGGLHGSYLILNQLYRIMLNKLNISFSGSLYSNICWFITFISVIVSWVFFRAESVDVAVVILKGMVNFDSFPRVEIWKAFIFDFKGWGVSILQIINGKPSDTGHSAVLLIVTLLFACKYLPNSLAMINKIFTINLPKSIESSSHVSVEKIGKSFAYATFPMCCGILFAWCVLNMNRVSEFLYFQF</sequence>
<keyword evidence="9 11" id="KW-0472">Membrane</keyword>
<evidence type="ECO:0000256" key="11">
    <source>
        <dbReference type="PIRNR" id="PIRNR016636"/>
    </source>
</evidence>
<evidence type="ECO:0000313" key="14">
    <source>
        <dbReference type="Proteomes" id="UP000029843"/>
    </source>
</evidence>
<dbReference type="PIRSF" id="PIRSF016636">
    <property type="entry name" value="AlgI_DltB"/>
    <property type="match status" value="1"/>
</dbReference>
<dbReference type="EC" id="2.3.1.-" evidence="11"/>
<feature type="transmembrane region" description="Helical" evidence="12">
    <location>
        <begin position="36"/>
        <end position="60"/>
    </location>
</feature>
<dbReference type="PIRSF" id="PIRSF500217">
    <property type="entry name" value="AlgI"/>
    <property type="match status" value="1"/>
</dbReference>
<dbReference type="EMBL" id="JQED01000005">
    <property type="protein sequence ID" value="KGJ94695.1"/>
    <property type="molecule type" value="Genomic_DNA"/>
</dbReference>
<dbReference type="Pfam" id="PF03062">
    <property type="entry name" value="MBOAT"/>
    <property type="match status" value="1"/>
</dbReference>
<comment type="subcellular location">
    <subcellularLocation>
        <location evidence="11">Cell inner membrane</location>
    </subcellularLocation>
    <subcellularLocation>
        <location evidence="1">Cell membrane</location>
        <topology evidence="1">Multi-pass membrane protein</topology>
    </subcellularLocation>
</comment>
<evidence type="ECO:0000256" key="4">
    <source>
        <dbReference type="ARBA" id="ARBA00022475"/>
    </source>
</evidence>
<organism evidence="13 14">
    <name type="scientific">Colwellia psychrerythraea</name>
    <name type="common">Vibrio psychroerythus</name>
    <dbReference type="NCBI Taxonomy" id="28229"/>
    <lineage>
        <taxon>Bacteria</taxon>
        <taxon>Pseudomonadati</taxon>
        <taxon>Pseudomonadota</taxon>
        <taxon>Gammaproteobacteria</taxon>
        <taxon>Alteromonadales</taxon>
        <taxon>Colwelliaceae</taxon>
        <taxon>Colwellia</taxon>
    </lineage>
</organism>
<feature type="transmembrane region" description="Helical" evidence="12">
    <location>
        <begin position="150"/>
        <end position="170"/>
    </location>
</feature>
<dbReference type="UniPathway" id="UPA00286"/>
<keyword evidence="6 11" id="KW-0812">Transmembrane</keyword>
<evidence type="ECO:0000313" key="13">
    <source>
        <dbReference type="EMBL" id="KGJ94695.1"/>
    </source>
</evidence>
<dbReference type="RefSeq" id="WP_033092614.1">
    <property type="nucleotide sequence ID" value="NZ_JQED01000005.1"/>
</dbReference>
<dbReference type="PANTHER" id="PTHR13285:SF23">
    <property type="entry name" value="TEICHOIC ACID D-ALANYLTRANSFERASE"/>
    <property type="match status" value="1"/>
</dbReference>
<keyword evidence="5 11" id="KW-0808">Transferase</keyword>
<keyword evidence="11" id="KW-0997">Cell inner membrane</keyword>
<dbReference type="GO" id="GO:0005886">
    <property type="term" value="C:plasma membrane"/>
    <property type="evidence" value="ECO:0007669"/>
    <property type="project" value="UniProtKB-SubCell"/>
</dbReference>
<feature type="transmembrane region" description="Helical" evidence="12">
    <location>
        <begin position="490"/>
        <end position="508"/>
    </location>
</feature>
<proteinExistence type="inferred from homology"/>
<keyword evidence="4 11" id="KW-1003">Cell membrane</keyword>
<keyword evidence="8 12" id="KW-1133">Transmembrane helix</keyword>
<evidence type="ECO:0000256" key="10">
    <source>
        <dbReference type="ARBA" id="ARBA00023315"/>
    </source>
</evidence>
<dbReference type="InterPro" id="IPR051085">
    <property type="entry name" value="MB_O-acyltransferase"/>
</dbReference>
<evidence type="ECO:0000256" key="2">
    <source>
        <dbReference type="ARBA" id="ARBA00005182"/>
    </source>
</evidence>